<dbReference type="PROSITE" id="PS50931">
    <property type="entry name" value="HTH_LYSR"/>
    <property type="match status" value="1"/>
</dbReference>
<dbReference type="RefSeq" id="WP_139077618.1">
    <property type="nucleotide sequence ID" value="NZ_VDFU01000016.1"/>
</dbReference>
<name>A0A5C4MS20_9RHOB</name>
<evidence type="ECO:0000256" key="4">
    <source>
        <dbReference type="ARBA" id="ARBA00023163"/>
    </source>
</evidence>
<dbReference type="GO" id="GO:0003700">
    <property type="term" value="F:DNA-binding transcription factor activity"/>
    <property type="evidence" value="ECO:0007669"/>
    <property type="project" value="InterPro"/>
</dbReference>
<evidence type="ECO:0000256" key="1">
    <source>
        <dbReference type="ARBA" id="ARBA00009437"/>
    </source>
</evidence>
<dbReference type="PANTHER" id="PTHR30537">
    <property type="entry name" value="HTH-TYPE TRANSCRIPTIONAL REGULATOR"/>
    <property type="match status" value="1"/>
</dbReference>
<dbReference type="InterPro" id="IPR036388">
    <property type="entry name" value="WH-like_DNA-bd_sf"/>
</dbReference>
<dbReference type="EMBL" id="VDFU01000016">
    <property type="protein sequence ID" value="TNC48594.1"/>
    <property type="molecule type" value="Genomic_DNA"/>
</dbReference>
<dbReference type="InterPro" id="IPR036390">
    <property type="entry name" value="WH_DNA-bd_sf"/>
</dbReference>
<dbReference type="SUPFAM" id="SSF53850">
    <property type="entry name" value="Periplasmic binding protein-like II"/>
    <property type="match status" value="1"/>
</dbReference>
<dbReference type="GO" id="GO:0003677">
    <property type="term" value="F:DNA binding"/>
    <property type="evidence" value="ECO:0007669"/>
    <property type="project" value="UniProtKB-KW"/>
</dbReference>
<dbReference type="InterPro" id="IPR000847">
    <property type="entry name" value="LysR_HTH_N"/>
</dbReference>
<keyword evidence="2" id="KW-0805">Transcription regulation</keyword>
<evidence type="ECO:0000256" key="3">
    <source>
        <dbReference type="ARBA" id="ARBA00023125"/>
    </source>
</evidence>
<dbReference type="AlphaFoldDB" id="A0A5C4MS20"/>
<evidence type="ECO:0000259" key="5">
    <source>
        <dbReference type="PROSITE" id="PS50931"/>
    </source>
</evidence>
<dbReference type="PRINTS" id="PR00039">
    <property type="entry name" value="HTHLYSR"/>
</dbReference>
<sequence>MTTMRRSLSSLGALVTFEAAARLESFTLAAGELGVTQAAVSRQIKLLEQDLGTPLFARGHRGVTLTPAGRLLASAATGAFDRVTEAIGMVRRLAAPDLVTVSATLAFAHFWLMPRLPAFRAAHPGIRLRLVAEDASIDLRQSPRDVLVRYGLAPFEDGRSIVSCPDEVFPVCVPALARTVGSSHFDLSALPLIDFDPIDPTWLGWQQWADRTGQPGPSARGDLRFSHYADTVYAALNGAGVALGWSRLITDLLVQGQLVRLGGQSVVPDERYHVVVPHGREPGPAAARFTDWLAGNLTQAPEG</sequence>
<keyword evidence="4" id="KW-0804">Transcription</keyword>
<dbReference type="SUPFAM" id="SSF46785">
    <property type="entry name" value="Winged helix' DNA-binding domain"/>
    <property type="match status" value="1"/>
</dbReference>
<dbReference type="Pfam" id="PF03466">
    <property type="entry name" value="LysR_substrate"/>
    <property type="match status" value="1"/>
</dbReference>
<keyword evidence="3" id="KW-0238">DNA-binding</keyword>
<dbReference type="Gene3D" id="3.40.190.10">
    <property type="entry name" value="Periplasmic binding protein-like II"/>
    <property type="match status" value="2"/>
</dbReference>
<dbReference type="Proteomes" id="UP000305887">
    <property type="component" value="Unassembled WGS sequence"/>
</dbReference>
<dbReference type="FunFam" id="1.10.10.10:FF:000001">
    <property type="entry name" value="LysR family transcriptional regulator"/>
    <property type="match status" value="1"/>
</dbReference>
<accession>A0A5C4MS20</accession>
<dbReference type="PANTHER" id="PTHR30537:SF5">
    <property type="entry name" value="HTH-TYPE TRANSCRIPTIONAL ACTIVATOR TTDR-RELATED"/>
    <property type="match status" value="1"/>
</dbReference>
<proteinExistence type="inferred from homology"/>
<comment type="caution">
    <text evidence="6">The sequence shown here is derived from an EMBL/GenBank/DDBJ whole genome shotgun (WGS) entry which is preliminary data.</text>
</comment>
<evidence type="ECO:0000313" key="7">
    <source>
        <dbReference type="Proteomes" id="UP000305887"/>
    </source>
</evidence>
<evidence type="ECO:0000256" key="2">
    <source>
        <dbReference type="ARBA" id="ARBA00023015"/>
    </source>
</evidence>
<dbReference type="InterPro" id="IPR005119">
    <property type="entry name" value="LysR_subst-bd"/>
</dbReference>
<reference evidence="6 7" key="1">
    <citation type="submission" date="2019-06" db="EMBL/GenBank/DDBJ databases">
        <title>YIM 131921 draft genome.</title>
        <authorList>
            <person name="Jiang L."/>
        </authorList>
    </citation>
    <scope>NUCLEOTIDE SEQUENCE [LARGE SCALE GENOMIC DNA]</scope>
    <source>
        <strain evidence="6 7">YIM 131921</strain>
    </source>
</reference>
<gene>
    <name evidence="6" type="ORF">FHG66_13725</name>
</gene>
<organism evidence="6 7">
    <name type="scientific">Rubellimicrobium rubrum</name>
    <dbReference type="NCBI Taxonomy" id="2585369"/>
    <lineage>
        <taxon>Bacteria</taxon>
        <taxon>Pseudomonadati</taxon>
        <taxon>Pseudomonadota</taxon>
        <taxon>Alphaproteobacteria</taxon>
        <taxon>Rhodobacterales</taxon>
        <taxon>Roseobacteraceae</taxon>
        <taxon>Rubellimicrobium</taxon>
    </lineage>
</organism>
<dbReference type="Pfam" id="PF00126">
    <property type="entry name" value="HTH_1"/>
    <property type="match status" value="1"/>
</dbReference>
<keyword evidence="7" id="KW-1185">Reference proteome</keyword>
<dbReference type="OrthoDB" id="9804958at2"/>
<evidence type="ECO:0000313" key="6">
    <source>
        <dbReference type="EMBL" id="TNC48594.1"/>
    </source>
</evidence>
<protein>
    <submittedName>
        <fullName evidence="6">LysR family transcriptional regulator</fullName>
    </submittedName>
</protein>
<feature type="domain" description="HTH lysR-type" evidence="5">
    <location>
        <begin position="14"/>
        <end position="66"/>
    </location>
</feature>
<comment type="similarity">
    <text evidence="1">Belongs to the LysR transcriptional regulatory family.</text>
</comment>
<dbReference type="Gene3D" id="1.10.10.10">
    <property type="entry name" value="Winged helix-like DNA-binding domain superfamily/Winged helix DNA-binding domain"/>
    <property type="match status" value="1"/>
</dbReference>
<dbReference type="CDD" id="cd08432">
    <property type="entry name" value="PBP2_GcdR_TrpI_HvrB_AmpR_like"/>
    <property type="match status" value="1"/>
</dbReference>
<dbReference type="InterPro" id="IPR058163">
    <property type="entry name" value="LysR-type_TF_proteobact-type"/>
</dbReference>